<keyword evidence="4" id="KW-1185">Reference proteome</keyword>
<dbReference type="eggNOG" id="ENOG50307VY">
    <property type="taxonomic scope" value="Bacteria"/>
</dbReference>
<name>A0A024QDW4_9BACI</name>
<dbReference type="Proteomes" id="UP000028875">
    <property type="component" value="Unassembled WGS sequence"/>
</dbReference>
<evidence type="ECO:0000256" key="1">
    <source>
        <dbReference type="SAM" id="Coils"/>
    </source>
</evidence>
<accession>A0A024QDW4</accession>
<dbReference type="RefSeq" id="WP_021291840.1">
    <property type="nucleotide sequence ID" value="NZ_BNER01000004.1"/>
</dbReference>
<dbReference type="STRING" id="1462526.BN990_02707"/>
<organism evidence="2 4">
    <name type="scientific">Virgibacillus massiliensis</name>
    <dbReference type="NCBI Taxonomy" id="1462526"/>
    <lineage>
        <taxon>Bacteria</taxon>
        <taxon>Bacillati</taxon>
        <taxon>Bacillota</taxon>
        <taxon>Bacilli</taxon>
        <taxon>Bacillales</taxon>
        <taxon>Bacillaceae</taxon>
        <taxon>Virgibacillus</taxon>
    </lineage>
</organism>
<feature type="coiled-coil region" evidence="1">
    <location>
        <begin position="52"/>
        <end position="79"/>
    </location>
</feature>
<keyword evidence="1" id="KW-0175">Coiled coil</keyword>
<proteinExistence type="predicted"/>
<evidence type="ECO:0008006" key="5">
    <source>
        <dbReference type="Google" id="ProtNLM"/>
    </source>
</evidence>
<protein>
    <recommendedName>
        <fullName evidence="5">DUF600 domain-containing protein</fullName>
    </recommendedName>
</protein>
<reference evidence="4" key="2">
    <citation type="submission" date="2014-05" db="EMBL/GenBank/DDBJ databases">
        <title>Draft genome sequence of Virgibacillus massiliensis Vm-5.</title>
        <authorList>
            <person name="Khelaifia S."/>
            <person name="Croce O."/>
            <person name="Lagier J.C."/>
            <person name="Raoult D."/>
        </authorList>
    </citation>
    <scope>NUCLEOTIDE SEQUENCE [LARGE SCALE GENOMIC DNA]</scope>
    <source>
        <strain evidence="4">Vm-5</strain>
    </source>
</reference>
<evidence type="ECO:0000313" key="2">
    <source>
        <dbReference type="EMBL" id="CDQ40385.1"/>
    </source>
</evidence>
<reference evidence="2 4" key="1">
    <citation type="submission" date="2014-03" db="EMBL/GenBank/DDBJ databases">
        <authorList>
            <person name="Urmite Genomes U."/>
        </authorList>
    </citation>
    <scope>NUCLEOTIDE SEQUENCE [LARGE SCALE GENOMIC DNA]</scope>
    <source>
        <strain evidence="2 4">Vm-5</strain>
    </source>
</reference>
<dbReference type="EMBL" id="CCDP010000002">
    <property type="protein sequence ID" value="CDQ40385.1"/>
    <property type="molecule type" value="Genomic_DNA"/>
</dbReference>
<dbReference type="AlphaFoldDB" id="A0A024QDW4"/>
<gene>
    <name evidence="2" type="ORF">BN990_02707</name>
    <name evidence="3" type="ORF">BN990_04516</name>
</gene>
<dbReference type="EMBL" id="CCDP010000006">
    <property type="protein sequence ID" value="CDQ42136.1"/>
    <property type="molecule type" value="Genomic_DNA"/>
</dbReference>
<evidence type="ECO:0000313" key="3">
    <source>
        <dbReference type="EMBL" id="CDQ42136.1"/>
    </source>
</evidence>
<evidence type="ECO:0000313" key="4">
    <source>
        <dbReference type="Proteomes" id="UP000028875"/>
    </source>
</evidence>
<sequence length="155" mass="18745">MKLFEDYFSELQTDMVAICLEYVDNKADEIFIYCSYEPKMYVFDFFYKINGKVVHKHQLNEASKELDSQQNRVYDVSRERQKAALRIGNQNLKHIHKKCEEFNKDMPTEMKLHYNVKKNSLKGKYRYDLVYSIDDELLPDDIFDLWFEEVKENNL</sequence>
<dbReference type="OrthoDB" id="2451627at2"/>
<comment type="caution">
    <text evidence="2">The sequence shown here is derived from an EMBL/GenBank/DDBJ whole genome shotgun (WGS) entry which is preliminary data.</text>
</comment>